<dbReference type="InterPro" id="IPR012337">
    <property type="entry name" value="RNaseH-like_sf"/>
</dbReference>
<feature type="compositionally biased region" description="Basic and acidic residues" evidence="6">
    <location>
        <begin position="705"/>
        <end position="719"/>
    </location>
</feature>
<dbReference type="InterPro" id="IPR001584">
    <property type="entry name" value="Integrase_cat-core"/>
</dbReference>
<dbReference type="PANTHER" id="PTHR37984:SF5">
    <property type="entry name" value="PROTEIN NYNRIN-LIKE"/>
    <property type="match status" value="1"/>
</dbReference>
<dbReference type="GO" id="GO:0003964">
    <property type="term" value="F:RNA-directed DNA polymerase activity"/>
    <property type="evidence" value="ECO:0007669"/>
    <property type="project" value="UniProtKB-KW"/>
</dbReference>
<dbReference type="FunFam" id="3.30.70.270:FF:000020">
    <property type="entry name" value="Transposon Tf2-6 polyprotein-like Protein"/>
    <property type="match status" value="1"/>
</dbReference>
<keyword evidence="8" id="KW-0695">RNA-directed DNA polymerase</keyword>
<dbReference type="SUPFAM" id="SSF56672">
    <property type="entry name" value="DNA/RNA polymerases"/>
    <property type="match status" value="1"/>
</dbReference>
<feature type="compositionally biased region" description="Basic residues" evidence="6">
    <location>
        <begin position="688"/>
        <end position="698"/>
    </location>
</feature>
<evidence type="ECO:0000256" key="5">
    <source>
        <dbReference type="ARBA" id="ARBA00023268"/>
    </source>
</evidence>
<evidence type="ECO:0000256" key="3">
    <source>
        <dbReference type="ARBA" id="ARBA00022722"/>
    </source>
</evidence>
<dbReference type="Gene3D" id="3.10.10.10">
    <property type="entry name" value="HIV Type 1 Reverse Transcriptase, subunit A, domain 1"/>
    <property type="match status" value="2"/>
</dbReference>
<organism evidence="8">
    <name type="scientific">Tanacetum cinerariifolium</name>
    <name type="common">Dalmatian daisy</name>
    <name type="synonym">Chrysanthemum cinerariifolium</name>
    <dbReference type="NCBI Taxonomy" id="118510"/>
    <lineage>
        <taxon>Eukaryota</taxon>
        <taxon>Viridiplantae</taxon>
        <taxon>Streptophyta</taxon>
        <taxon>Embryophyta</taxon>
        <taxon>Tracheophyta</taxon>
        <taxon>Spermatophyta</taxon>
        <taxon>Magnoliopsida</taxon>
        <taxon>eudicotyledons</taxon>
        <taxon>Gunneridae</taxon>
        <taxon>Pentapetalae</taxon>
        <taxon>asterids</taxon>
        <taxon>campanulids</taxon>
        <taxon>Asterales</taxon>
        <taxon>Asteraceae</taxon>
        <taxon>Asteroideae</taxon>
        <taxon>Anthemideae</taxon>
        <taxon>Anthemidinae</taxon>
        <taxon>Tanacetum</taxon>
    </lineage>
</organism>
<feature type="region of interest" description="Disordered" evidence="6">
    <location>
        <begin position="677"/>
        <end position="719"/>
    </location>
</feature>
<dbReference type="InterPro" id="IPR000477">
    <property type="entry name" value="RT_dom"/>
</dbReference>
<dbReference type="SUPFAM" id="SSF53098">
    <property type="entry name" value="Ribonuclease H-like"/>
    <property type="match status" value="1"/>
</dbReference>
<dbReference type="Gene3D" id="2.40.70.10">
    <property type="entry name" value="Acid Proteases"/>
    <property type="match status" value="1"/>
</dbReference>
<feature type="compositionally biased region" description="Basic and acidic residues" evidence="6">
    <location>
        <begin position="677"/>
        <end position="687"/>
    </location>
</feature>
<keyword evidence="4" id="KW-0378">Hydrolase</keyword>
<dbReference type="Gene3D" id="3.30.420.10">
    <property type="entry name" value="Ribonuclease H-like superfamily/Ribonuclease H"/>
    <property type="match status" value="1"/>
</dbReference>
<dbReference type="InterPro" id="IPR021109">
    <property type="entry name" value="Peptidase_aspartic_dom_sf"/>
</dbReference>
<protein>
    <submittedName>
        <fullName evidence="8">Reverse transcriptase domain-containing protein</fullName>
    </submittedName>
</protein>
<dbReference type="InterPro" id="IPR043128">
    <property type="entry name" value="Rev_trsase/Diguanyl_cyclase"/>
</dbReference>
<feature type="domain" description="Integrase catalytic" evidence="7">
    <location>
        <begin position="440"/>
        <end position="530"/>
    </location>
</feature>
<keyword evidence="4" id="KW-0255">Endonuclease</keyword>
<dbReference type="AlphaFoldDB" id="A0A6L2JZM3"/>
<name>A0A6L2JZM3_TANCI</name>
<dbReference type="GO" id="GO:0015074">
    <property type="term" value="P:DNA integration"/>
    <property type="evidence" value="ECO:0007669"/>
    <property type="project" value="InterPro"/>
</dbReference>
<evidence type="ECO:0000259" key="7">
    <source>
        <dbReference type="PROSITE" id="PS50994"/>
    </source>
</evidence>
<dbReference type="CDD" id="cd01647">
    <property type="entry name" value="RT_LTR"/>
    <property type="match status" value="1"/>
</dbReference>
<dbReference type="InterPro" id="IPR041577">
    <property type="entry name" value="RT_RNaseH_2"/>
</dbReference>
<dbReference type="InterPro" id="IPR036397">
    <property type="entry name" value="RNaseH_sf"/>
</dbReference>
<keyword evidence="1" id="KW-0808">Transferase</keyword>
<dbReference type="GO" id="GO:0004519">
    <property type="term" value="F:endonuclease activity"/>
    <property type="evidence" value="ECO:0007669"/>
    <property type="project" value="UniProtKB-KW"/>
</dbReference>
<dbReference type="InterPro" id="IPR043502">
    <property type="entry name" value="DNA/RNA_pol_sf"/>
</dbReference>
<comment type="caution">
    <text evidence="8">The sequence shown here is derived from an EMBL/GenBank/DDBJ whole genome shotgun (WGS) entry which is preliminary data.</text>
</comment>
<evidence type="ECO:0000256" key="6">
    <source>
        <dbReference type="SAM" id="MobiDB-lite"/>
    </source>
</evidence>
<dbReference type="GO" id="GO:0003676">
    <property type="term" value="F:nucleic acid binding"/>
    <property type="evidence" value="ECO:0007669"/>
    <property type="project" value="InterPro"/>
</dbReference>
<dbReference type="PROSITE" id="PS50994">
    <property type="entry name" value="INTEGRASE"/>
    <property type="match status" value="1"/>
</dbReference>
<proteinExistence type="predicted"/>
<evidence type="ECO:0000313" key="8">
    <source>
        <dbReference type="EMBL" id="GEU42476.1"/>
    </source>
</evidence>
<feature type="region of interest" description="Disordered" evidence="6">
    <location>
        <begin position="1113"/>
        <end position="1132"/>
    </location>
</feature>
<evidence type="ECO:0000256" key="4">
    <source>
        <dbReference type="ARBA" id="ARBA00022759"/>
    </source>
</evidence>
<dbReference type="Gene3D" id="3.30.70.270">
    <property type="match status" value="2"/>
</dbReference>
<gene>
    <name evidence="8" type="ORF">Tci_014454</name>
</gene>
<dbReference type="Pfam" id="PF17919">
    <property type="entry name" value="RT_RNaseH_2"/>
    <property type="match status" value="1"/>
</dbReference>
<dbReference type="Pfam" id="PF00078">
    <property type="entry name" value="RVT_1"/>
    <property type="match status" value="1"/>
</dbReference>
<reference evidence="8" key="1">
    <citation type="journal article" date="2019" name="Sci. Rep.">
        <title>Draft genome of Tanacetum cinerariifolium, the natural source of mosquito coil.</title>
        <authorList>
            <person name="Yamashiro T."/>
            <person name="Shiraishi A."/>
            <person name="Satake H."/>
            <person name="Nakayama K."/>
        </authorList>
    </citation>
    <scope>NUCLEOTIDE SEQUENCE</scope>
</reference>
<dbReference type="InterPro" id="IPR050951">
    <property type="entry name" value="Retrovirus_Pol_polyprotein"/>
</dbReference>
<accession>A0A6L2JZM3</accession>
<evidence type="ECO:0000256" key="1">
    <source>
        <dbReference type="ARBA" id="ARBA00022679"/>
    </source>
</evidence>
<evidence type="ECO:0000256" key="2">
    <source>
        <dbReference type="ARBA" id="ARBA00022695"/>
    </source>
</evidence>
<dbReference type="EMBL" id="BKCJ010001573">
    <property type="protein sequence ID" value="GEU42476.1"/>
    <property type="molecule type" value="Genomic_DNA"/>
</dbReference>
<keyword evidence="3" id="KW-0540">Nuclease</keyword>
<keyword evidence="5" id="KW-0511">Multifunctional enzyme</keyword>
<dbReference type="PANTHER" id="PTHR37984">
    <property type="entry name" value="PROTEIN CBG26694"/>
    <property type="match status" value="1"/>
</dbReference>
<sequence length="1132" mass="128956">MAECLALANLGAIINLMPLSMWNKLSLPDLSPTCMTLELADRSISLPVVVAEDVFVKVGTFHFPADLVFIDIDADPRVPLILMRSFLKTGRTLIDVFEGELTLRVGKKAITRYSANYNDMMANRIDVIDMACEELKICEAKTDKSSIDDPAKVELKDLPPHLEYTFLEGDDKFPVIIAKDLSIEEKTTLITEDFEPEIQHQRRVNPKIHDVIKNEVLKLLDAGLIHPIFDSPWYSCFLDGFSGYFEIPIDPKDQEKTTFTCPYRTFAYRHMPFGLCNASDTFQRCMMAIFHDMIEKTMEVFMDDFLVFGNSFQTCLSHLEKMLKRCEHTNLCQNWVKSYFMVKEGIVLGHKISKEGIEVDKAKVDFIAKLPHPTTVKGIRSFLGHARFYRRFIQDFSKIARPMTRLLEKDTPFFFSKECVEAFQKLKIKLIEALILIAPDWDMPFELMCDASDFAIGAVLGQRQEKNFRPIHYAIVDYLSKWVEAKALPTNDARVVCKFLKNLFARFGTPRAIISDRGTYFCNDQFAKVMLKKVQLNELNELRDQAYENSLIYKEKTKRLHDSKIKDRVFNIGDRVLLFNSRLKFFSGKLKSRWSGPFTNCHVFHMALSSYPNPTGQISMSMVTDSNITLERSYQRWLSLISKHSPRTNEFGDGVMLSNPKQALRGRHPMLILVKDIKERTKSEPKRTKSRANGKRGKVQSQQKVKPDKVETTKSKKSKEIKDEGIDVSLVDKVICDLNKAPDSLHLHTFSSNQRHCFQCKDVLGDGEFCQRCTCMSSSQSPPYINPHCCYECGDPLDGIFYHQCTYESCGKGDHYGDNCPPKVPIIPNSEPCNNQTIDDLPQTLPCFDPTCYSGNESPFTCDSTPNIVDDSPNVFNPPPQPPKYSYEFCGNDAYYDYDCPPQVPFIYDPEPCYNQDFNFPQNSQNFQQQYLCCTCCGGPHLKIDSLLDEFASKLTLLKSIPLGINETDCDPEEEICLIKKLLYDNSSPRPLKEFISKNSDAAIKSFSPSPIPVEDSDSFIEEIDLSFTPDDPMPAGIDYDSERDTIILEGLFRNDSLSLPKNKSFHFDIPSSSRPPVKPPDGNLDILNVKMMGDISEHNVPMPRLILTQPTLVPNQDKSPNLLYHQGHKAS</sequence>
<keyword evidence="2" id="KW-0548">Nucleotidyltransferase</keyword>